<reference evidence="7" key="1">
    <citation type="journal article" date="2019" name="Int. J. Syst. Evol. Microbiol.">
        <title>The Global Catalogue of Microorganisms (GCM) 10K type strain sequencing project: providing services to taxonomists for standard genome sequencing and annotation.</title>
        <authorList>
            <consortium name="The Broad Institute Genomics Platform"/>
            <consortium name="The Broad Institute Genome Sequencing Center for Infectious Disease"/>
            <person name="Wu L."/>
            <person name="Ma J."/>
        </authorList>
    </citation>
    <scope>NUCLEOTIDE SEQUENCE [LARGE SCALE GENOMIC DNA]</scope>
    <source>
        <strain evidence="7">JCM 19015</strain>
    </source>
</reference>
<feature type="transmembrane region" description="Helical" evidence="4">
    <location>
        <begin position="86"/>
        <end position="104"/>
    </location>
</feature>
<keyword evidence="3" id="KW-0902">Two-component regulatory system</keyword>
<keyword evidence="4" id="KW-1133">Transmembrane helix</keyword>
<dbReference type="SUPFAM" id="SSF55874">
    <property type="entry name" value="ATPase domain of HSP90 chaperone/DNA topoisomerase II/histidine kinase"/>
    <property type="match status" value="1"/>
</dbReference>
<evidence type="ECO:0000313" key="6">
    <source>
        <dbReference type="EMBL" id="GAA4754045.1"/>
    </source>
</evidence>
<comment type="caution">
    <text evidence="6">The sequence shown here is derived from an EMBL/GenBank/DDBJ whole genome shotgun (WGS) entry which is preliminary data.</text>
</comment>
<dbReference type="RefSeq" id="WP_345481998.1">
    <property type="nucleotide sequence ID" value="NZ_BAABLP010000006.1"/>
</dbReference>
<name>A0ABP8ZEC3_9MICO</name>
<keyword evidence="4" id="KW-0812">Transmembrane</keyword>
<dbReference type="Pfam" id="PF02518">
    <property type="entry name" value="HATPase_c"/>
    <property type="match status" value="1"/>
</dbReference>
<protein>
    <recommendedName>
        <fullName evidence="5">Histidine kinase/HSP90-like ATPase domain-containing protein</fullName>
    </recommendedName>
</protein>
<feature type="transmembrane region" description="Helical" evidence="4">
    <location>
        <begin position="26"/>
        <end position="48"/>
    </location>
</feature>
<keyword evidence="2" id="KW-0418">Kinase</keyword>
<dbReference type="InterPro" id="IPR050482">
    <property type="entry name" value="Sensor_HK_TwoCompSys"/>
</dbReference>
<dbReference type="EMBL" id="BAABLP010000006">
    <property type="protein sequence ID" value="GAA4754045.1"/>
    <property type="molecule type" value="Genomic_DNA"/>
</dbReference>
<keyword evidence="1" id="KW-0808">Transferase</keyword>
<dbReference type="InterPro" id="IPR036890">
    <property type="entry name" value="HATPase_C_sf"/>
</dbReference>
<keyword evidence="4" id="KW-0472">Membrane</keyword>
<dbReference type="Proteomes" id="UP001500121">
    <property type="component" value="Unassembled WGS sequence"/>
</dbReference>
<evidence type="ECO:0000256" key="3">
    <source>
        <dbReference type="ARBA" id="ARBA00023012"/>
    </source>
</evidence>
<organism evidence="6 7">
    <name type="scientific">Amnibacterium soli</name>
    <dbReference type="NCBI Taxonomy" id="1282736"/>
    <lineage>
        <taxon>Bacteria</taxon>
        <taxon>Bacillati</taxon>
        <taxon>Actinomycetota</taxon>
        <taxon>Actinomycetes</taxon>
        <taxon>Micrococcales</taxon>
        <taxon>Microbacteriaceae</taxon>
        <taxon>Amnibacterium</taxon>
    </lineage>
</organism>
<sequence length="419" mass="43786">MTTDSRGRDMAARMGLAPIGSRRIEMLLAGMVSLFGLLFAATTLPALVEHWDRFRPAVALMLAVAVYGAVALAALAALLHQWTRPVFSGVGLVYLAALAFWPLAVPGRYAADVSPWLFALAGVPCALVVVAARWQLSVGYVVVTAASVGALRTEPAGGGASTSAAVLDASYIVEVGLALLLVVTAVRRAARDVDSAQGAALTRYADAQIDEATESERVRTDALVHDSVLTTFLSAASAQTPESQALAARMAVHTMKVLSRATVASQVGPKVPTAELLHRIREDAGGVADRFEFATKDVRDHFVPENVADAITSAAVQAMTNSVKHAGGPEVPRSVLVEGTADGAVCVHVEDRGRGFDPSKVASERLGLRVSIIERMSRVSGAVDLRTELGQGTTFVLSWPASATTAAPAAVDDDETVLA</sequence>
<keyword evidence="7" id="KW-1185">Reference proteome</keyword>
<feature type="transmembrane region" description="Helical" evidence="4">
    <location>
        <begin position="54"/>
        <end position="79"/>
    </location>
</feature>
<dbReference type="PANTHER" id="PTHR24421">
    <property type="entry name" value="NITRATE/NITRITE SENSOR PROTEIN NARX-RELATED"/>
    <property type="match status" value="1"/>
</dbReference>
<evidence type="ECO:0000259" key="5">
    <source>
        <dbReference type="Pfam" id="PF02518"/>
    </source>
</evidence>
<accession>A0ABP8ZEC3</accession>
<proteinExistence type="predicted"/>
<feature type="domain" description="Histidine kinase/HSP90-like ATPase" evidence="5">
    <location>
        <begin position="309"/>
        <end position="401"/>
    </location>
</feature>
<evidence type="ECO:0000256" key="2">
    <source>
        <dbReference type="ARBA" id="ARBA00022777"/>
    </source>
</evidence>
<feature type="transmembrane region" description="Helical" evidence="4">
    <location>
        <begin position="116"/>
        <end position="134"/>
    </location>
</feature>
<gene>
    <name evidence="6" type="ORF">GCM10025783_28740</name>
</gene>
<evidence type="ECO:0000256" key="1">
    <source>
        <dbReference type="ARBA" id="ARBA00022679"/>
    </source>
</evidence>
<evidence type="ECO:0000313" key="7">
    <source>
        <dbReference type="Proteomes" id="UP001500121"/>
    </source>
</evidence>
<evidence type="ECO:0000256" key="4">
    <source>
        <dbReference type="SAM" id="Phobius"/>
    </source>
</evidence>
<dbReference type="PANTHER" id="PTHR24421:SF61">
    <property type="entry name" value="OXYGEN SENSOR HISTIDINE KINASE NREB"/>
    <property type="match status" value="1"/>
</dbReference>
<dbReference type="Gene3D" id="3.30.565.10">
    <property type="entry name" value="Histidine kinase-like ATPase, C-terminal domain"/>
    <property type="match status" value="1"/>
</dbReference>
<dbReference type="InterPro" id="IPR003594">
    <property type="entry name" value="HATPase_dom"/>
</dbReference>